<feature type="transmembrane region" description="Helical" evidence="1">
    <location>
        <begin position="65"/>
        <end position="83"/>
    </location>
</feature>
<protein>
    <submittedName>
        <fullName evidence="2">Uncharacterized protein</fullName>
    </submittedName>
</protein>
<proteinExistence type="predicted"/>
<keyword evidence="1" id="KW-0812">Transmembrane</keyword>
<organism evidence="2 3">
    <name type="scientific">Flavobacterium piscinae</name>
    <dbReference type="NCBI Taxonomy" id="2506424"/>
    <lineage>
        <taxon>Bacteria</taxon>
        <taxon>Pseudomonadati</taxon>
        <taxon>Bacteroidota</taxon>
        <taxon>Flavobacteriia</taxon>
        <taxon>Flavobacteriales</taxon>
        <taxon>Flavobacteriaceae</taxon>
        <taxon>Flavobacterium</taxon>
    </lineage>
</organism>
<keyword evidence="1" id="KW-0472">Membrane</keyword>
<comment type="caution">
    <text evidence="2">The sequence shown here is derived from an EMBL/GenBank/DDBJ whole genome shotgun (WGS) entry which is preliminary data.</text>
</comment>
<sequence length="271" mass="30459">MINLKEKIDLIASYTILLMIVGILFYLYPKNPNSWIVIVLIAFAATIVFYRILGGISEGSSLTLNGMKIGGSVAIFSIVLYLLSNLIQDHGKLSSVKAFPSEDKWIAIDRKNGSPINFIDLKQDTTICGKINPNNNELNLRLNIDAENNVVTDGNLKLGVLKIPKNTSQEKVCHFSTTEYIEPAPVPHFEVENKIYELSLKFGFCIQKPGTLFFKIKNLNDVEAKYEGTDGQIIQPRGIKTFYLNKKKYFITCTEYDSYNGNSKFLLGLLN</sequence>
<accession>A0A4Q1KX17</accession>
<gene>
    <name evidence="2" type="ORF">EQG68_02790</name>
</gene>
<keyword evidence="1" id="KW-1133">Transmembrane helix</keyword>
<dbReference type="RefSeq" id="WP_129463260.1">
    <property type="nucleotide sequence ID" value="NZ_SBKQ01000002.1"/>
</dbReference>
<dbReference type="EMBL" id="SBKQ01000002">
    <property type="protein sequence ID" value="RXR34853.1"/>
    <property type="molecule type" value="Genomic_DNA"/>
</dbReference>
<evidence type="ECO:0000256" key="1">
    <source>
        <dbReference type="SAM" id="Phobius"/>
    </source>
</evidence>
<feature type="transmembrane region" description="Helical" evidence="1">
    <location>
        <begin position="34"/>
        <end position="53"/>
    </location>
</feature>
<evidence type="ECO:0000313" key="3">
    <source>
        <dbReference type="Proteomes" id="UP000289734"/>
    </source>
</evidence>
<dbReference type="AlphaFoldDB" id="A0A4Q1KX17"/>
<name>A0A4Q1KX17_9FLAO</name>
<feature type="transmembrane region" description="Helical" evidence="1">
    <location>
        <begin position="12"/>
        <end position="28"/>
    </location>
</feature>
<evidence type="ECO:0000313" key="2">
    <source>
        <dbReference type="EMBL" id="RXR34853.1"/>
    </source>
</evidence>
<reference evidence="3" key="1">
    <citation type="submission" date="2019-01" db="EMBL/GenBank/DDBJ databases">
        <title>Cytophagaceae bacterium strain CAR-16.</title>
        <authorList>
            <person name="Chen W.-M."/>
        </authorList>
    </citation>
    <scope>NUCLEOTIDE SEQUENCE [LARGE SCALE GENOMIC DNA]</scope>
    <source>
        <strain evidence="3">ICH-30</strain>
    </source>
</reference>
<dbReference type="Proteomes" id="UP000289734">
    <property type="component" value="Unassembled WGS sequence"/>
</dbReference>
<keyword evidence="3" id="KW-1185">Reference proteome</keyword>